<dbReference type="GO" id="GO:0005737">
    <property type="term" value="C:cytoplasm"/>
    <property type="evidence" value="ECO:0007669"/>
    <property type="project" value="TreeGrafter"/>
</dbReference>
<feature type="domain" description="A to I editase" evidence="1">
    <location>
        <begin position="67"/>
        <end position="331"/>
    </location>
</feature>
<dbReference type="InterPro" id="IPR002466">
    <property type="entry name" value="A_deamin"/>
</dbReference>
<dbReference type="SMART" id="SM00552">
    <property type="entry name" value="ADEAMc"/>
    <property type="match status" value="1"/>
</dbReference>
<gene>
    <name evidence="2" type="ORF">FOL47_005024</name>
</gene>
<reference evidence="2 3" key="1">
    <citation type="submission" date="2020-04" db="EMBL/GenBank/DDBJ databases">
        <title>Perkinsus chesapeaki whole genome sequence.</title>
        <authorList>
            <person name="Bogema D.R."/>
        </authorList>
    </citation>
    <scope>NUCLEOTIDE SEQUENCE [LARGE SCALE GENOMIC DNA]</scope>
    <source>
        <strain evidence="2">ATCC PRA-425</strain>
    </source>
</reference>
<dbReference type="GO" id="GO:0006396">
    <property type="term" value="P:RNA processing"/>
    <property type="evidence" value="ECO:0007669"/>
    <property type="project" value="InterPro"/>
</dbReference>
<evidence type="ECO:0000259" key="1">
    <source>
        <dbReference type="PROSITE" id="PS50141"/>
    </source>
</evidence>
<keyword evidence="3" id="KW-1185">Reference proteome</keyword>
<dbReference type="GO" id="GO:0006382">
    <property type="term" value="P:adenosine to inosine editing"/>
    <property type="evidence" value="ECO:0007669"/>
    <property type="project" value="TreeGrafter"/>
</dbReference>
<dbReference type="GO" id="GO:0008251">
    <property type="term" value="F:tRNA-specific adenosine deaminase activity"/>
    <property type="evidence" value="ECO:0007669"/>
    <property type="project" value="TreeGrafter"/>
</dbReference>
<dbReference type="EMBL" id="JAAPAO010000282">
    <property type="protein sequence ID" value="KAF4664661.1"/>
    <property type="molecule type" value="Genomic_DNA"/>
</dbReference>
<comment type="caution">
    <text evidence="2">The sequence shown here is derived from an EMBL/GenBank/DDBJ whole genome shotgun (WGS) entry which is preliminary data.</text>
</comment>
<dbReference type="Pfam" id="PF02137">
    <property type="entry name" value="A_deamin"/>
    <property type="match status" value="1"/>
</dbReference>
<dbReference type="AlphaFoldDB" id="A0A7J6M0P9"/>
<protein>
    <recommendedName>
        <fullName evidence="1">A to I editase domain-containing protein</fullName>
    </recommendedName>
</protein>
<sequence length="374" mass="41647">MSDSGPPLRSAEKSRVSTCLFADRIATAVVSTYRQLTGTTEKTPMAPNVLAGFLSFDSKMDEMEVLSLAVGTKYLPPNVVSKDIDGSNELVHDCHAEVLARLALLRYLGDYGWSSEAKTLHMYTSSAPCGNACIKRWVTGKKEKFDGDEKLWPRAERHEKVELHSYGEGQVEATFKAAQGDPKMADYFPKGIVRASAVEDKRGRLLSCSDHIALWNLLGVAEEETGKPIFIESITIGRKFSRKCCERALCCRMEFKGCPKKVYHPSIMCSAVKFQEGGMDADKGAVFTEDDSRWWRRLGDDGKWEKEIIDSNTGRVKTGSNEVSKLARCQMSEGNKKDKRMRLEVGDGVERSLLNGRHSPFKCLCDDEYLLASG</sequence>
<proteinExistence type="predicted"/>
<dbReference type="PANTHER" id="PTHR10910">
    <property type="entry name" value="EUKARYOTE SPECIFIC DSRNA BINDING PROTEIN"/>
    <property type="match status" value="1"/>
</dbReference>
<dbReference type="OrthoDB" id="10268011at2759"/>
<evidence type="ECO:0000313" key="3">
    <source>
        <dbReference type="Proteomes" id="UP000591131"/>
    </source>
</evidence>
<dbReference type="PROSITE" id="PS50141">
    <property type="entry name" value="A_DEAMIN_EDITASE"/>
    <property type="match status" value="1"/>
</dbReference>
<dbReference type="Proteomes" id="UP000591131">
    <property type="component" value="Unassembled WGS sequence"/>
</dbReference>
<dbReference type="GO" id="GO:0005730">
    <property type="term" value="C:nucleolus"/>
    <property type="evidence" value="ECO:0007669"/>
    <property type="project" value="TreeGrafter"/>
</dbReference>
<dbReference type="PANTHER" id="PTHR10910:SF62">
    <property type="entry name" value="AT07585P-RELATED"/>
    <property type="match status" value="1"/>
</dbReference>
<dbReference type="GO" id="GO:0003726">
    <property type="term" value="F:double-stranded RNA adenosine deaminase activity"/>
    <property type="evidence" value="ECO:0007669"/>
    <property type="project" value="TreeGrafter"/>
</dbReference>
<dbReference type="GO" id="GO:0003725">
    <property type="term" value="F:double-stranded RNA binding"/>
    <property type="evidence" value="ECO:0007669"/>
    <property type="project" value="TreeGrafter"/>
</dbReference>
<evidence type="ECO:0000313" key="2">
    <source>
        <dbReference type="EMBL" id="KAF4664661.1"/>
    </source>
</evidence>
<organism evidence="2 3">
    <name type="scientific">Perkinsus chesapeaki</name>
    <name type="common">Clam parasite</name>
    <name type="synonym">Perkinsus andrewsi</name>
    <dbReference type="NCBI Taxonomy" id="330153"/>
    <lineage>
        <taxon>Eukaryota</taxon>
        <taxon>Sar</taxon>
        <taxon>Alveolata</taxon>
        <taxon>Perkinsozoa</taxon>
        <taxon>Perkinsea</taxon>
        <taxon>Perkinsida</taxon>
        <taxon>Perkinsidae</taxon>
        <taxon>Perkinsus</taxon>
    </lineage>
</organism>
<accession>A0A7J6M0P9</accession>
<name>A0A7J6M0P9_PERCH</name>